<keyword evidence="2" id="KW-1133">Transmembrane helix</keyword>
<feature type="transmembrane region" description="Helical" evidence="2">
    <location>
        <begin position="123"/>
        <end position="145"/>
    </location>
</feature>
<keyword evidence="4" id="KW-1185">Reference proteome</keyword>
<name>A0ABU4MQ50_9ACTN</name>
<dbReference type="RefSeq" id="WP_313895585.1">
    <property type="nucleotide sequence ID" value="NZ_JABXWF010000008.1"/>
</dbReference>
<evidence type="ECO:0000256" key="2">
    <source>
        <dbReference type="SAM" id="Phobius"/>
    </source>
</evidence>
<keyword evidence="2" id="KW-0472">Membrane</keyword>
<dbReference type="EMBL" id="JARAWJ010000013">
    <property type="protein sequence ID" value="MDX3039291.1"/>
    <property type="molecule type" value="Genomic_DNA"/>
</dbReference>
<feature type="compositionally biased region" description="Basic and acidic residues" evidence="1">
    <location>
        <begin position="50"/>
        <end position="65"/>
    </location>
</feature>
<feature type="region of interest" description="Disordered" evidence="1">
    <location>
        <begin position="1"/>
        <end position="65"/>
    </location>
</feature>
<dbReference type="Proteomes" id="UP001282474">
    <property type="component" value="Unassembled WGS sequence"/>
</dbReference>
<feature type="compositionally biased region" description="Basic and acidic residues" evidence="1">
    <location>
        <begin position="15"/>
        <end position="33"/>
    </location>
</feature>
<comment type="caution">
    <text evidence="3">The sequence shown here is derived from an EMBL/GenBank/DDBJ whole genome shotgun (WGS) entry which is preliminary data.</text>
</comment>
<gene>
    <name evidence="3" type="ORF">PV383_19215</name>
</gene>
<evidence type="ECO:0000313" key="3">
    <source>
        <dbReference type="EMBL" id="MDX3039291.1"/>
    </source>
</evidence>
<sequence>MRGVGRSGGAGGTDRWSDGKAKQQMKHGDETHGDGMGGGSVRDDDLDGGSMRDHDLDGDLTRRDRTRRDRTHGDLTAHDLTYATPVERDIALLLADAAREVEVGMAPYQAVVRGGRRRRARRWAVAAAAAVVIAGTTGTLALAGAPGGGDGGGRVVPAATPATPEARRMHEPWRSTLAEGRDQGTVWRVAIDVWEAPRGRGEAARQLAAAGLFGDVPTGVDGAADLVGKSWHFVHLTVGENRTVTVLDGEADPFSGTDLEVFATVLPTGDEGAGDASKRLVVGQVAPTAQEVRVTWSDGTSVDVRRNRDDGWHADLRNPRMVHPKGALASWFVALAPEGAGYESAKVTG</sequence>
<organism evidence="3 4">
    <name type="scientific">Streptomyces caniscabiei</name>
    <dbReference type="NCBI Taxonomy" id="2746961"/>
    <lineage>
        <taxon>Bacteria</taxon>
        <taxon>Bacillati</taxon>
        <taxon>Actinomycetota</taxon>
        <taxon>Actinomycetes</taxon>
        <taxon>Kitasatosporales</taxon>
        <taxon>Streptomycetaceae</taxon>
        <taxon>Streptomyces</taxon>
    </lineage>
</organism>
<keyword evidence="2" id="KW-0812">Transmembrane</keyword>
<feature type="compositionally biased region" description="Gly residues" evidence="1">
    <location>
        <begin position="1"/>
        <end position="12"/>
    </location>
</feature>
<protein>
    <submittedName>
        <fullName evidence="3">Uncharacterized protein</fullName>
    </submittedName>
</protein>
<evidence type="ECO:0000313" key="4">
    <source>
        <dbReference type="Proteomes" id="UP001282474"/>
    </source>
</evidence>
<evidence type="ECO:0000256" key="1">
    <source>
        <dbReference type="SAM" id="MobiDB-lite"/>
    </source>
</evidence>
<proteinExistence type="predicted"/>
<reference evidence="3 4" key="1">
    <citation type="journal article" date="2023" name="Microb. Genom.">
        <title>Mesoterricola silvestris gen. nov., sp. nov., Mesoterricola sediminis sp. nov., Geothrix oryzae sp. nov., Geothrix edaphica sp. nov., Geothrix rubra sp. nov., and Geothrix limicola sp. nov., six novel members of Acidobacteriota isolated from soils.</title>
        <authorList>
            <person name="Weisberg A.J."/>
            <person name="Pearce E."/>
            <person name="Kramer C.G."/>
            <person name="Chang J.H."/>
            <person name="Clarke C.R."/>
        </authorList>
    </citation>
    <scope>NUCLEOTIDE SEQUENCE [LARGE SCALE GENOMIC DNA]</scope>
    <source>
        <strain evidence="3 4">NE20-4-1</strain>
    </source>
</reference>
<accession>A0ABU4MQ50</accession>